<feature type="region of interest" description="Disordered" evidence="1">
    <location>
        <begin position="67"/>
        <end position="152"/>
    </location>
</feature>
<accession>A0AA39JYU8</accession>
<dbReference type="EMBL" id="JAUEPS010000034">
    <property type="protein sequence ID" value="KAK0451268.1"/>
    <property type="molecule type" value="Genomic_DNA"/>
</dbReference>
<dbReference type="RefSeq" id="XP_060327605.1">
    <property type="nucleotide sequence ID" value="XM_060477899.1"/>
</dbReference>
<protein>
    <submittedName>
        <fullName evidence="2">Uncharacterized protein</fullName>
    </submittedName>
</protein>
<feature type="compositionally biased region" description="Polar residues" evidence="1">
    <location>
        <begin position="67"/>
        <end position="118"/>
    </location>
</feature>
<dbReference type="Proteomes" id="UP001175211">
    <property type="component" value="Unassembled WGS sequence"/>
</dbReference>
<gene>
    <name evidence="2" type="ORF">EV420DRAFT_1646358</name>
</gene>
<evidence type="ECO:0000313" key="2">
    <source>
        <dbReference type="EMBL" id="KAK0451268.1"/>
    </source>
</evidence>
<evidence type="ECO:0000256" key="1">
    <source>
        <dbReference type="SAM" id="MobiDB-lite"/>
    </source>
</evidence>
<feature type="compositionally biased region" description="Polar residues" evidence="1">
    <location>
        <begin position="133"/>
        <end position="142"/>
    </location>
</feature>
<organism evidence="2 3">
    <name type="scientific">Armillaria tabescens</name>
    <name type="common">Ringless honey mushroom</name>
    <name type="synonym">Agaricus tabescens</name>
    <dbReference type="NCBI Taxonomy" id="1929756"/>
    <lineage>
        <taxon>Eukaryota</taxon>
        <taxon>Fungi</taxon>
        <taxon>Dikarya</taxon>
        <taxon>Basidiomycota</taxon>
        <taxon>Agaricomycotina</taxon>
        <taxon>Agaricomycetes</taxon>
        <taxon>Agaricomycetidae</taxon>
        <taxon>Agaricales</taxon>
        <taxon>Marasmiineae</taxon>
        <taxon>Physalacriaceae</taxon>
        <taxon>Desarmillaria</taxon>
    </lineage>
</organism>
<dbReference type="GeneID" id="85361447"/>
<reference evidence="2" key="1">
    <citation type="submission" date="2023-06" db="EMBL/GenBank/DDBJ databases">
        <authorList>
            <consortium name="Lawrence Berkeley National Laboratory"/>
            <person name="Ahrendt S."/>
            <person name="Sahu N."/>
            <person name="Indic B."/>
            <person name="Wong-Bajracharya J."/>
            <person name="Merenyi Z."/>
            <person name="Ke H.-M."/>
            <person name="Monk M."/>
            <person name="Kocsube S."/>
            <person name="Drula E."/>
            <person name="Lipzen A."/>
            <person name="Balint B."/>
            <person name="Henrissat B."/>
            <person name="Andreopoulos B."/>
            <person name="Martin F.M."/>
            <person name="Harder C.B."/>
            <person name="Rigling D."/>
            <person name="Ford K.L."/>
            <person name="Foster G.D."/>
            <person name="Pangilinan J."/>
            <person name="Papanicolaou A."/>
            <person name="Barry K."/>
            <person name="LaButti K."/>
            <person name="Viragh M."/>
            <person name="Koriabine M."/>
            <person name="Yan M."/>
            <person name="Riley R."/>
            <person name="Champramary S."/>
            <person name="Plett K.L."/>
            <person name="Tsai I.J."/>
            <person name="Slot J."/>
            <person name="Sipos G."/>
            <person name="Plett J."/>
            <person name="Nagy L.G."/>
            <person name="Grigoriev I.V."/>
        </authorList>
    </citation>
    <scope>NUCLEOTIDE SEQUENCE</scope>
    <source>
        <strain evidence="2">CCBAS 213</strain>
    </source>
</reference>
<name>A0AA39JYU8_ARMTA</name>
<proteinExistence type="predicted"/>
<sequence>MTLNSARHININYVLHVKAIMGTGHLLVMDLPVIMSNWPRNVSQEAIRHIGPAPGLSLLAPHSVFTSVEPSPVTRHQPTQSQSYDGRPSQPDTVSVKSPVASTFASSAQPRMNGYTNMKTDDFGYGVGYGHKTTPSNSNSIEGEQKERETGA</sequence>
<dbReference type="AlphaFoldDB" id="A0AA39JYU8"/>
<comment type="caution">
    <text evidence="2">The sequence shown here is derived from an EMBL/GenBank/DDBJ whole genome shotgun (WGS) entry which is preliminary data.</text>
</comment>
<feature type="compositionally biased region" description="Basic and acidic residues" evidence="1">
    <location>
        <begin position="143"/>
        <end position="152"/>
    </location>
</feature>
<evidence type="ECO:0000313" key="3">
    <source>
        <dbReference type="Proteomes" id="UP001175211"/>
    </source>
</evidence>
<keyword evidence="3" id="KW-1185">Reference proteome</keyword>